<feature type="domain" description="DUF3615" evidence="2">
    <location>
        <begin position="522"/>
        <end position="621"/>
    </location>
</feature>
<reference evidence="4" key="2">
    <citation type="submission" date="2018-05" db="EMBL/GenBank/DDBJ databases">
        <title>OpunRS2 (Oryza punctata Reference Sequence Version 2).</title>
        <authorList>
            <person name="Zhang J."/>
            <person name="Kudrna D."/>
            <person name="Lee S."/>
            <person name="Talag J."/>
            <person name="Welchert J."/>
            <person name="Wing R.A."/>
        </authorList>
    </citation>
    <scope>NUCLEOTIDE SEQUENCE [LARGE SCALE GENOMIC DNA]</scope>
</reference>
<dbReference type="Proteomes" id="UP000026962">
    <property type="component" value="Chromosome 6"/>
</dbReference>
<dbReference type="InterPro" id="IPR046527">
    <property type="entry name" value="PIR2-like_helical"/>
</dbReference>
<dbReference type="Gramene" id="OPUNC06G09740.1">
    <property type="protein sequence ID" value="OPUNC06G09740.1"/>
    <property type="gene ID" value="OPUNC06G09740"/>
</dbReference>
<reference evidence="4" key="1">
    <citation type="submission" date="2015-04" db="UniProtKB">
        <authorList>
            <consortium name="EnsemblPlants"/>
        </authorList>
    </citation>
    <scope>IDENTIFICATION</scope>
</reference>
<evidence type="ECO:0000256" key="1">
    <source>
        <dbReference type="SAM" id="MobiDB-lite"/>
    </source>
</evidence>
<dbReference type="EnsemblPlants" id="OPUNC06G09740.1">
    <property type="protein sequence ID" value="OPUNC06G09740.1"/>
    <property type="gene ID" value="OPUNC06G09740"/>
</dbReference>
<dbReference type="eggNOG" id="ENOG502R532">
    <property type="taxonomic scope" value="Eukaryota"/>
</dbReference>
<accession>A0A0E0LA81</accession>
<feature type="compositionally biased region" description="Gly residues" evidence="1">
    <location>
        <begin position="10"/>
        <end position="23"/>
    </location>
</feature>
<feature type="region of interest" description="Disordered" evidence="1">
    <location>
        <begin position="1"/>
        <end position="32"/>
    </location>
</feature>
<proteinExistence type="predicted"/>
<organism evidence="4">
    <name type="scientific">Oryza punctata</name>
    <name type="common">Red rice</name>
    <dbReference type="NCBI Taxonomy" id="4537"/>
    <lineage>
        <taxon>Eukaryota</taxon>
        <taxon>Viridiplantae</taxon>
        <taxon>Streptophyta</taxon>
        <taxon>Embryophyta</taxon>
        <taxon>Tracheophyta</taxon>
        <taxon>Spermatophyta</taxon>
        <taxon>Magnoliopsida</taxon>
        <taxon>Liliopsida</taxon>
        <taxon>Poales</taxon>
        <taxon>Poaceae</taxon>
        <taxon>BOP clade</taxon>
        <taxon>Oryzoideae</taxon>
        <taxon>Oryzeae</taxon>
        <taxon>Oryzinae</taxon>
        <taxon>Oryza</taxon>
    </lineage>
</organism>
<dbReference type="STRING" id="4537.A0A0E0LA81"/>
<dbReference type="InterPro" id="IPR022059">
    <property type="entry name" value="DUF3615"/>
</dbReference>
<dbReference type="HOGENOM" id="CLU_011465_2_0_1"/>
<evidence type="ECO:0000313" key="5">
    <source>
        <dbReference type="Proteomes" id="UP000026962"/>
    </source>
</evidence>
<dbReference type="OMA" id="NARCCYC"/>
<evidence type="ECO:0000259" key="2">
    <source>
        <dbReference type="Pfam" id="PF12274"/>
    </source>
</evidence>
<dbReference type="Pfam" id="PF20235">
    <property type="entry name" value="PIR2-like_helical"/>
    <property type="match status" value="2"/>
</dbReference>
<sequence>MAGRRRRGGSDGGGYGDGAGSGAGPNLSDGSREGMARNRRVILGLMYGYYEEALDALPLELMPALATRLLDAGVCFGFADPVTNIIANTLRFVADEPGDPARGERPEFDGARKGKKSEVLSKIVAGDVPSPPEARTVAERSLEGLITFLTSYYRYLPTWDALRYLRLSMADLLVAVRLIEVDRCLRRKDRFHIHSHAAKTALKCAALSARLPDVDSAFLIGLAAPLSHLTRTLPAQNSGRRRCRCRLSIQDVTRLSRLLQKPLDLKNLNNPMNHAAMRCRQYDMKVQPTLMPSIRGILLDRIHAVYLRAISRIPMEDFRSRYHHGLLKAGYCYGPFNPMFNIIINTVWYDTMFPAPESYELDMICTQIFIRIESQSLDGLTDMLVARVSGLSEHDAMVYLLKSNLDLTQAIQMAGQNGYDTRSWDVTAYKAAAHASSHPELEAYLWFAMELLPTVQSAVMELLTHTLSSSHILHLSELLSSSRSYPYNSLQPTDELTQDALEMVSSYKSNFFSQQNFVRKKVEATLQNYDQTKGLYELRFICTVNECVGKKSFRDLKYPYSHVNFWVSAKDGTNLTLFFAQVSNDDEDKLHDQSFCLPVSSLLTNARCCYCDFEGTRILHPIESYCGGAIDFKKMALGRHTIHNEQIISHGKLIACQGGILGEDYIYFDPARDSKFIQALNKAAWAAKLNWGDEIRRIKGSEKKRKLKESDEVKGKSIRQMEACT</sequence>
<feature type="domain" description="PIR2-like helical" evidence="3">
    <location>
        <begin position="300"/>
        <end position="414"/>
    </location>
</feature>
<evidence type="ECO:0000313" key="4">
    <source>
        <dbReference type="EnsemblPlants" id="OPUNC06G09740.1"/>
    </source>
</evidence>
<dbReference type="PANTHER" id="PTHR33120">
    <property type="entry name" value="EXPRESSED PROTEIN-RELATED"/>
    <property type="match status" value="1"/>
</dbReference>
<dbReference type="AlphaFoldDB" id="A0A0E0LA81"/>
<dbReference type="PANTHER" id="PTHR33120:SF43">
    <property type="entry name" value="PIR2-LIKE HELICAL DOMAIN-CONTAINING PROTEIN"/>
    <property type="match status" value="1"/>
</dbReference>
<protein>
    <submittedName>
        <fullName evidence="4">Uncharacterized protein</fullName>
    </submittedName>
</protein>
<feature type="domain" description="PIR2-like helical" evidence="3">
    <location>
        <begin position="46"/>
        <end position="180"/>
    </location>
</feature>
<name>A0A0E0LA81_ORYPU</name>
<evidence type="ECO:0000259" key="3">
    <source>
        <dbReference type="Pfam" id="PF20235"/>
    </source>
</evidence>
<dbReference type="Pfam" id="PF12274">
    <property type="entry name" value="DUF3615"/>
    <property type="match status" value="1"/>
</dbReference>
<keyword evidence="5" id="KW-1185">Reference proteome</keyword>
<feature type="region of interest" description="Disordered" evidence="1">
    <location>
        <begin position="706"/>
        <end position="725"/>
    </location>
</feature>